<proteinExistence type="predicted"/>
<feature type="region of interest" description="Disordered" evidence="6">
    <location>
        <begin position="463"/>
        <end position="537"/>
    </location>
</feature>
<feature type="domain" description="Histidine kinase/HSP90-like ATPase" evidence="9">
    <location>
        <begin position="248"/>
        <end position="357"/>
    </location>
</feature>
<feature type="transmembrane region" description="Helical" evidence="7">
    <location>
        <begin position="27"/>
        <end position="47"/>
    </location>
</feature>
<dbReference type="GO" id="GO:0005886">
    <property type="term" value="C:plasma membrane"/>
    <property type="evidence" value="ECO:0007669"/>
    <property type="project" value="TreeGrafter"/>
</dbReference>
<dbReference type="InterPro" id="IPR036890">
    <property type="entry name" value="HATPase_C_sf"/>
</dbReference>
<dbReference type="Pfam" id="PF02518">
    <property type="entry name" value="HATPase_c"/>
    <property type="match status" value="1"/>
</dbReference>
<evidence type="ECO:0000256" key="5">
    <source>
        <dbReference type="ARBA" id="ARBA00022777"/>
    </source>
</evidence>
<evidence type="ECO:0000256" key="8">
    <source>
        <dbReference type="SAM" id="SignalP"/>
    </source>
</evidence>
<dbReference type="InterPro" id="IPR050428">
    <property type="entry name" value="TCS_sensor_his_kinase"/>
</dbReference>
<keyword evidence="4" id="KW-0808">Transferase</keyword>
<feature type="signal peptide" evidence="8">
    <location>
        <begin position="1"/>
        <end position="19"/>
    </location>
</feature>
<evidence type="ECO:0000256" key="2">
    <source>
        <dbReference type="ARBA" id="ARBA00012438"/>
    </source>
</evidence>
<keyword evidence="3" id="KW-0597">Phosphoprotein</keyword>
<keyword evidence="8" id="KW-0732">Signal</keyword>
<evidence type="ECO:0000256" key="1">
    <source>
        <dbReference type="ARBA" id="ARBA00000085"/>
    </source>
</evidence>
<dbReference type="AlphaFoldDB" id="A0A1V4ADZ3"/>
<keyword evidence="10" id="KW-0547">Nucleotide-binding</keyword>
<evidence type="ECO:0000256" key="7">
    <source>
        <dbReference type="SAM" id="Phobius"/>
    </source>
</evidence>
<accession>A0A1V4ADZ3</accession>
<dbReference type="GO" id="GO:0004673">
    <property type="term" value="F:protein histidine kinase activity"/>
    <property type="evidence" value="ECO:0007669"/>
    <property type="project" value="UniProtKB-EC"/>
</dbReference>
<keyword evidence="10" id="KW-0067">ATP-binding</keyword>
<feature type="compositionally biased region" description="Acidic residues" evidence="6">
    <location>
        <begin position="482"/>
        <end position="492"/>
    </location>
</feature>
<dbReference type="EC" id="2.7.13.3" evidence="2"/>
<dbReference type="STRING" id="83656.B1H18_04240"/>
<comment type="caution">
    <text evidence="10">The sequence shown here is derived from an EMBL/GenBank/DDBJ whole genome shotgun (WGS) entry which is preliminary data.</text>
</comment>
<gene>
    <name evidence="10" type="ORF">B1H18_04240</name>
</gene>
<dbReference type="PANTHER" id="PTHR45436">
    <property type="entry name" value="SENSOR HISTIDINE KINASE YKOH"/>
    <property type="match status" value="1"/>
</dbReference>
<keyword evidence="11" id="KW-1185">Reference proteome</keyword>
<sequence length="537" mass="58616">MLSLPAALMVAATAAAAFAVADPARIPVVWCGGVATIVVTAVFAETVRRGRANTLLRDRHAEQTADLERRVAEYDSETYRLANEIVPSALYRLHQGEPVHLVIRAVVDRQEEYKDLSTPQRHMLRVLLRAIDQQEIARDSAQRTFVSIARRVQAIAHQQAVELREMEDDHGRNPEVFDDLLRIDHGSALIGRLADSLAVLGGGRPGRQWPEPVPLFSVLRGAMSRILEYPRIEMHSIAELGIDGTAVEPLIHAAAELMDNATRYSPPNTKVHVTAVAVQTGIAIEIEDAGVSLSDDAREQTERMLLLAREGSDLDEMGDHPRLGMAVVGRLCRMFDMQIALRQSAYGGVRAVLVVPTAMMSDRPATAFAHGIGATAVPRYDENGVLMEELARKKKRSGRRVAGPPRKNEFGDAIPDDEVPVVTEWTAGGLPQRRRRAEVELVPHGYEPPADEVDPIPIFRAGPATPNGWPVGTGPELKEIQEESQEIQEEDPGPLPGLWLEAFLEGASGKEPSGDSPGAAAPHDLDDNDDFHGGDRT</sequence>
<keyword evidence="7" id="KW-1133">Transmembrane helix</keyword>
<protein>
    <recommendedName>
        <fullName evidence="2">histidine kinase</fullName>
        <ecNumber evidence="2">2.7.13.3</ecNumber>
    </recommendedName>
</protein>
<dbReference type="EMBL" id="MVFC01000002">
    <property type="protein sequence ID" value="OON82252.1"/>
    <property type="molecule type" value="Genomic_DNA"/>
</dbReference>
<feature type="chain" id="PRO_5038742303" description="histidine kinase" evidence="8">
    <location>
        <begin position="20"/>
        <end position="537"/>
    </location>
</feature>
<dbReference type="Proteomes" id="UP000190539">
    <property type="component" value="Unassembled WGS sequence"/>
</dbReference>
<evidence type="ECO:0000313" key="11">
    <source>
        <dbReference type="Proteomes" id="UP000190539"/>
    </source>
</evidence>
<dbReference type="SUPFAM" id="SSF55874">
    <property type="entry name" value="ATPase domain of HSP90 chaperone/DNA topoisomerase II/histidine kinase"/>
    <property type="match status" value="1"/>
</dbReference>
<evidence type="ECO:0000259" key="9">
    <source>
        <dbReference type="Pfam" id="PF02518"/>
    </source>
</evidence>
<evidence type="ECO:0000256" key="6">
    <source>
        <dbReference type="SAM" id="MobiDB-lite"/>
    </source>
</evidence>
<comment type="catalytic activity">
    <reaction evidence="1">
        <text>ATP + protein L-histidine = ADP + protein N-phospho-L-histidine.</text>
        <dbReference type="EC" id="2.7.13.3"/>
    </reaction>
</comment>
<reference evidence="10 11" key="1">
    <citation type="submission" date="2017-02" db="EMBL/GenBank/DDBJ databases">
        <title>Draft Genome Sequence of Streptomyces tsukubaensis F601, a Producer of the immunosuppressant tacrolimus FK506.</title>
        <authorList>
            <person name="Zong G."/>
            <person name="Zhong C."/>
            <person name="Fu J."/>
            <person name="Qin R."/>
            <person name="Cao G."/>
        </authorList>
    </citation>
    <scope>NUCLEOTIDE SEQUENCE [LARGE SCALE GENOMIC DNA]</scope>
    <source>
        <strain evidence="10 11">F601</strain>
    </source>
</reference>
<evidence type="ECO:0000256" key="3">
    <source>
        <dbReference type="ARBA" id="ARBA00022553"/>
    </source>
</evidence>
<keyword evidence="7" id="KW-0472">Membrane</keyword>
<organism evidence="10 11">
    <name type="scientific">Streptomyces tsukubensis</name>
    <dbReference type="NCBI Taxonomy" id="83656"/>
    <lineage>
        <taxon>Bacteria</taxon>
        <taxon>Bacillati</taxon>
        <taxon>Actinomycetota</taxon>
        <taxon>Actinomycetes</taxon>
        <taxon>Kitasatosporales</taxon>
        <taxon>Streptomycetaceae</taxon>
        <taxon>Streptomyces</taxon>
    </lineage>
</organism>
<name>A0A1V4ADZ3_9ACTN</name>
<dbReference type="PANTHER" id="PTHR45436:SF5">
    <property type="entry name" value="SENSOR HISTIDINE KINASE TRCS"/>
    <property type="match status" value="1"/>
</dbReference>
<keyword evidence="7" id="KW-0812">Transmembrane</keyword>
<dbReference type="GO" id="GO:0000160">
    <property type="term" value="P:phosphorelay signal transduction system"/>
    <property type="evidence" value="ECO:0007669"/>
    <property type="project" value="TreeGrafter"/>
</dbReference>
<dbReference type="Gene3D" id="3.30.565.10">
    <property type="entry name" value="Histidine kinase-like ATPase, C-terminal domain"/>
    <property type="match status" value="1"/>
</dbReference>
<evidence type="ECO:0000256" key="4">
    <source>
        <dbReference type="ARBA" id="ARBA00022679"/>
    </source>
</evidence>
<dbReference type="InterPro" id="IPR003594">
    <property type="entry name" value="HATPase_dom"/>
</dbReference>
<keyword evidence="5" id="KW-0418">Kinase</keyword>
<dbReference type="GO" id="GO:0005524">
    <property type="term" value="F:ATP binding"/>
    <property type="evidence" value="ECO:0007669"/>
    <property type="project" value="UniProtKB-KW"/>
</dbReference>
<evidence type="ECO:0000313" key="10">
    <source>
        <dbReference type="EMBL" id="OON82252.1"/>
    </source>
</evidence>